<comment type="function">
    <text evidence="10">Allows the formation of correctly charged Gln-tRNA(Gln) through the transamidation of misacylated Glu-tRNA(Gln) in organisms which lack glutaminyl-tRNA synthetase. The reaction takes place in the presence of glutamine and ATP through an activated gamma-phospho-Glu-tRNA(Gln).</text>
</comment>
<dbReference type="InterPro" id="IPR020556">
    <property type="entry name" value="Amidase_CS"/>
</dbReference>
<gene>
    <name evidence="10 12" type="primary">gatA</name>
    <name evidence="12" type="ORF">AXK12_00880</name>
</gene>
<dbReference type="RefSeq" id="WP_068710776.1">
    <property type="nucleotide sequence ID" value="NZ_LSZP01000003.1"/>
</dbReference>
<dbReference type="GO" id="GO:0050567">
    <property type="term" value="F:glutaminyl-tRNA synthase (glutamine-hydrolyzing) activity"/>
    <property type="evidence" value="ECO:0007669"/>
    <property type="project" value="UniProtKB-UniRule"/>
</dbReference>
<keyword evidence="7 10" id="KW-0067">ATP-binding</keyword>
<dbReference type="PIRSF" id="PIRSF001221">
    <property type="entry name" value="Amidase_fungi"/>
    <property type="match status" value="1"/>
</dbReference>
<dbReference type="PROSITE" id="PS00571">
    <property type="entry name" value="AMIDASES"/>
    <property type="match status" value="1"/>
</dbReference>
<dbReference type="GO" id="GO:0016740">
    <property type="term" value="F:transferase activity"/>
    <property type="evidence" value="ECO:0007669"/>
    <property type="project" value="UniProtKB-KW"/>
</dbReference>
<evidence type="ECO:0000256" key="2">
    <source>
        <dbReference type="ARBA" id="ARBA00011123"/>
    </source>
</evidence>
<feature type="domain" description="Amidase" evidence="11">
    <location>
        <begin position="35"/>
        <end position="479"/>
    </location>
</feature>
<dbReference type="PANTHER" id="PTHR11895">
    <property type="entry name" value="TRANSAMIDASE"/>
    <property type="match status" value="1"/>
</dbReference>
<evidence type="ECO:0000256" key="10">
    <source>
        <dbReference type="HAMAP-Rule" id="MF_00120"/>
    </source>
</evidence>
<feature type="active site" description="Charge relay system" evidence="10">
    <location>
        <position position="90"/>
    </location>
</feature>
<dbReference type="STRING" id="1548208.AXK12_00880"/>
<feature type="active site" description="Charge relay system" evidence="10">
    <location>
        <position position="165"/>
    </location>
</feature>
<dbReference type="OrthoDB" id="9811471at2"/>
<dbReference type="EC" id="6.3.5.7" evidence="3 10"/>
<feature type="active site" description="Acyl-ester intermediate" evidence="10">
    <location>
        <position position="189"/>
    </location>
</feature>
<evidence type="ECO:0000256" key="3">
    <source>
        <dbReference type="ARBA" id="ARBA00012739"/>
    </source>
</evidence>
<evidence type="ECO:0000256" key="6">
    <source>
        <dbReference type="ARBA" id="ARBA00022741"/>
    </source>
</evidence>
<sequence>MSTATSAPSALAPLHSQTIAELSARLVRGELSAVELTKAVIERTRAVEPQVKAFNSFDEADALAQAAASDVRRAAGEALGPLDGIPIGLKDVIAVRDQPLTASSRMLANFVSPYDATVTERLKNAGAVLWGRLNLDEFAMGSSTENSATQTTRNPWDLACVPGGSSGGSAAAVAAGQAIATLGSDTGGSIRQPAAFCGVVGLKPSYGLVSRYGLIAFASSLDQIGPFTRTVEDAALLLQAIAGHDARDSTSFNTQIPDYRAALAQAGKPSAWKLGVPKEYFGEGIDAEVSAAVERAIEFYRAQGCEIVEVSLPHTRYCLDVYYVLATAEASSNLARYDGIRYGHRAQGASDIVDLYFKSRAEGFGEEVKRRIILGTYVLSSGYYDAYYLRAQKVRRLVTQDFLNAYAKVDALITPTVPAPAFKVGAKADPLALYLCDIYTIGANLAGLPAISLPCGFTAGGLPIGLQLIGQPFGEAALLRIAQAYETAHDWHRRVPAL</sequence>
<keyword evidence="8 10" id="KW-0648">Protein biosynthesis</keyword>
<reference evidence="12 13" key="1">
    <citation type="submission" date="2016-02" db="EMBL/GenBank/DDBJ databases">
        <authorList>
            <person name="Wen L."/>
            <person name="He K."/>
            <person name="Yang H."/>
        </authorList>
    </citation>
    <scope>NUCLEOTIDE SEQUENCE [LARGE SCALE GENOMIC DNA]</scope>
    <source>
        <strain evidence="12 13">CV41</strain>
    </source>
</reference>
<dbReference type="Pfam" id="PF01425">
    <property type="entry name" value="Amidase"/>
    <property type="match status" value="1"/>
</dbReference>
<dbReference type="NCBIfam" id="TIGR00132">
    <property type="entry name" value="gatA"/>
    <property type="match status" value="1"/>
</dbReference>
<evidence type="ECO:0000256" key="9">
    <source>
        <dbReference type="ARBA" id="ARBA00047407"/>
    </source>
</evidence>
<dbReference type="InterPro" id="IPR004412">
    <property type="entry name" value="GatA"/>
</dbReference>
<comment type="catalytic activity">
    <reaction evidence="9 10">
        <text>L-glutamyl-tRNA(Gln) + L-glutamine + ATP + H2O = L-glutaminyl-tRNA(Gln) + L-glutamate + ADP + phosphate + H(+)</text>
        <dbReference type="Rhea" id="RHEA:17521"/>
        <dbReference type="Rhea" id="RHEA-COMP:9681"/>
        <dbReference type="Rhea" id="RHEA-COMP:9684"/>
        <dbReference type="ChEBI" id="CHEBI:15377"/>
        <dbReference type="ChEBI" id="CHEBI:15378"/>
        <dbReference type="ChEBI" id="CHEBI:29985"/>
        <dbReference type="ChEBI" id="CHEBI:30616"/>
        <dbReference type="ChEBI" id="CHEBI:43474"/>
        <dbReference type="ChEBI" id="CHEBI:58359"/>
        <dbReference type="ChEBI" id="CHEBI:78520"/>
        <dbReference type="ChEBI" id="CHEBI:78521"/>
        <dbReference type="ChEBI" id="CHEBI:456216"/>
        <dbReference type="EC" id="6.3.5.7"/>
    </reaction>
</comment>
<comment type="subunit">
    <text evidence="2 10">Heterotrimer of A, B and C subunits.</text>
</comment>
<accession>A0A139STM9</accession>
<evidence type="ECO:0000256" key="8">
    <source>
        <dbReference type="ARBA" id="ARBA00022917"/>
    </source>
</evidence>
<dbReference type="GO" id="GO:0030956">
    <property type="term" value="C:glutamyl-tRNA(Gln) amidotransferase complex"/>
    <property type="evidence" value="ECO:0007669"/>
    <property type="project" value="InterPro"/>
</dbReference>
<keyword evidence="12" id="KW-0808">Transferase</keyword>
<name>A0A139STM9_9BACT</name>
<keyword evidence="6 10" id="KW-0547">Nucleotide-binding</keyword>
<dbReference type="Gene3D" id="3.90.1300.10">
    <property type="entry name" value="Amidase signature (AS) domain"/>
    <property type="match status" value="1"/>
</dbReference>
<comment type="similarity">
    <text evidence="1 10">Belongs to the amidase family. GatA subfamily.</text>
</comment>
<keyword evidence="13" id="KW-1185">Reference proteome</keyword>
<dbReference type="PANTHER" id="PTHR11895:SF151">
    <property type="entry name" value="GLUTAMYL-TRNA(GLN) AMIDOTRANSFERASE SUBUNIT A"/>
    <property type="match status" value="1"/>
</dbReference>
<evidence type="ECO:0000256" key="1">
    <source>
        <dbReference type="ARBA" id="ARBA00008069"/>
    </source>
</evidence>
<evidence type="ECO:0000259" key="11">
    <source>
        <dbReference type="Pfam" id="PF01425"/>
    </source>
</evidence>
<dbReference type="GO" id="GO:0006412">
    <property type="term" value="P:translation"/>
    <property type="evidence" value="ECO:0007669"/>
    <property type="project" value="UniProtKB-UniRule"/>
</dbReference>
<evidence type="ECO:0000256" key="7">
    <source>
        <dbReference type="ARBA" id="ARBA00022840"/>
    </source>
</evidence>
<dbReference type="AlphaFoldDB" id="A0A139STM9"/>
<keyword evidence="5 10" id="KW-0436">Ligase</keyword>
<organism evidence="12 13">
    <name type="scientific">Cephaloticoccus capnophilus</name>
    <dbReference type="NCBI Taxonomy" id="1548208"/>
    <lineage>
        <taxon>Bacteria</taxon>
        <taxon>Pseudomonadati</taxon>
        <taxon>Verrucomicrobiota</taxon>
        <taxon>Opitutia</taxon>
        <taxon>Opitutales</taxon>
        <taxon>Opitutaceae</taxon>
        <taxon>Cephaloticoccus</taxon>
    </lineage>
</organism>
<dbReference type="InterPro" id="IPR036928">
    <property type="entry name" value="AS_sf"/>
</dbReference>
<dbReference type="InterPro" id="IPR023631">
    <property type="entry name" value="Amidase_dom"/>
</dbReference>
<dbReference type="InterPro" id="IPR000120">
    <property type="entry name" value="Amidase"/>
</dbReference>
<dbReference type="EMBL" id="LSZP01000003">
    <property type="protein sequence ID" value="KXU37947.1"/>
    <property type="molecule type" value="Genomic_DNA"/>
</dbReference>
<comment type="caution">
    <text evidence="12">The sequence shown here is derived from an EMBL/GenBank/DDBJ whole genome shotgun (WGS) entry which is preliminary data.</text>
</comment>
<evidence type="ECO:0000256" key="5">
    <source>
        <dbReference type="ARBA" id="ARBA00022598"/>
    </source>
</evidence>
<dbReference type="GO" id="GO:0005524">
    <property type="term" value="F:ATP binding"/>
    <property type="evidence" value="ECO:0007669"/>
    <property type="project" value="UniProtKB-KW"/>
</dbReference>
<evidence type="ECO:0000313" key="12">
    <source>
        <dbReference type="EMBL" id="KXU37947.1"/>
    </source>
</evidence>
<dbReference type="HAMAP" id="MF_00120">
    <property type="entry name" value="GatA"/>
    <property type="match status" value="1"/>
</dbReference>
<proteinExistence type="inferred from homology"/>
<protein>
    <recommendedName>
        <fullName evidence="4 10">Glutamyl-tRNA(Gln) amidotransferase subunit A</fullName>
        <shortName evidence="10">Glu-ADT subunit A</shortName>
        <ecNumber evidence="3 10">6.3.5.7</ecNumber>
    </recommendedName>
</protein>
<dbReference type="Proteomes" id="UP000071392">
    <property type="component" value="Unassembled WGS sequence"/>
</dbReference>
<evidence type="ECO:0000256" key="4">
    <source>
        <dbReference type="ARBA" id="ARBA00014428"/>
    </source>
</evidence>
<dbReference type="SUPFAM" id="SSF75304">
    <property type="entry name" value="Amidase signature (AS) enzymes"/>
    <property type="match status" value="1"/>
</dbReference>
<evidence type="ECO:0000313" key="13">
    <source>
        <dbReference type="Proteomes" id="UP000071392"/>
    </source>
</evidence>